<keyword evidence="9" id="KW-1185">Reference proteome</keyword>
<reference evidence="8 9" key="1">
    <citation type="submission" date="2019-04" db="EMBL/GenBank/DDBJ databases">
        <authorList>
            <person name="Van Vliet M D."/>
        </authorList>
    </citation>
    <scope>NUCLEOTIDE SEQUENCE [LARGE SCALE GENOMIC DNA]</scope>
    <source>
        <strain evidence="8 9">F21</strain>
    </source>
</reference>
<feature type="signal peptide" evidence="6">
    <location>
        <begin position="1"/>
        <end position="19"/>
    </location>
</feature>
<dbReference type="Gene3D" id="3.30.1120.10">
    <property type="match status" value="1"/>
</dbReference>
<evidence type="ECO:0000313" key="8">
    <source>
        <dbReference type="EMBL" id="VGO18303.1"/>
    </source>
</evidence>
<dbReference type="CDD" id="cd16143">
    <property type="entry name" value="ARS_like"/>
    <property type="match status" value="1"/>
</dbReference>
<dbReference type="InterPro" id="IPR017850">
    <property type="entry name" value="Alkaline_phosphatase_core_sf"/>
</dbReference>
<gene>
    <name evidence="8" type="primary">atsA_19</name>
    <name evidence="8" type="ORF">SCARR_00355</name>
</gene>
<dbReference type="GO" id="GO:0046872">
    <property type="term" value="F:metal ion binding"/>
    <property type="evidence" value="ECO:0007669"/>
    <property type="project" value="UniProtKB-KW"/>
</dbReference>
<dbReference type="EMBL" id="CAAHFH010000001">
    <property type="protein sequence ID" value="VGO18303.1"/>
    <property type="molecule type" value="Genomic_DNA"/>
</dbReference>
<name>A0A6C2UEK4_9BACT</name>
<evidence type="ECO:0000259" key="7">
    <source>
        <dbReference type="Pfam" id="PF00884"/>
    </source>
</evidence>
<dbReference type="InterPro" id="IPR000917">
    <property type="entry name" value="Sulfatase_N"/>
</dbReference>
<evidence type="ECO:0000256" key="2">
    <source>
        <dbReference type="ARBA" id="ARBA00022723"/>
    </source>
</evidence>
<evidence type="ECO:0000256" key="1">
    <source>
        <dbReference type="ARBA" id="ARBA00008779"/>
    </source>
</evidence>
<keyword evidence="4" id="KW-0106">Calcium</keyword>
<feature type="region of interest" description="Disordered" evidence="5">
    <location>
        <begin position="519"/>
        <end position="548"/>
    </location>
</feature>
<dbReference type="AlphaFoldDB" id="A0A6C2UEK4"/>
<comment type="similarity">
    <text evidence="1">Belongs to the sulfatase family.</text>
</comment>
<evidence type="ECO:0000256" key="6">
    <source>
        <dbReference type="SAM" id="SignalP"/>
    </source>
</evidence>
<proteinExistence type="inferred from homology"/>
<dbReference type="GO" id="GO:0004065">
    <property type="term" value="F:arylsulfatase activity"/>
    <property type="evidence" value="ECO:0007669"/>
    <property type="project" value="TreeGrafter"/>
</dbReference>
<dbReference type="InterPro" id="IPR050738">
    <property type="entry name" value="Sulfatase"/>
</dbReference>
<dbReference type="PANTHER" id="PTHR42693:SF53">
    <property type="entry name" value="ENDO-4-O-SULFATASE"/>
    <property type="match status" value="1"/>
</dbReference>
<dbReference type="InterPro" id="IPR024607">
    <property type="entry name" value="Sulfatase_CS"/>
</dbReference>
<keyword evidence="3" id="KW-0378">Hydrolase</keyword>
<keyword evidence="6" id="KW-0732">Signal</keyword>
<evidence type="ECO:0000256" key="3">
    <source>
        <dbReference type="ARBA" id="ARBA00022801"/>
    </source>
</evidence>
<keyword evidence="2" id="KW-0479">Metal-binding</keyword>
<feature type="compositionally biased region" description="Basic residues" evidence="5">
    <location>
        <begin position="539"/>
        <end position="548"/>
    </location>
</feature>
<evidence type="ECO:0000256" key="4">
    <source>
        <dbReference type="ARBA" id="ARBA00022837"/>
    </source>
</evidence>
<feature type="compositionally biased region" description="Basic and acidic residues" evidence="5">
    <location>
        <begin position="519"/>
        <end position="538"/>
    </location>
</feature>
<accession>A0A6C2UEK4</accession>
<feature type="domain" description="Sulfatase N-terminal" evidence="7">
    <location>
        <begin position="23"/>
        <end position="395"/>
    </location>
</feature>
<dbReference type="SUPFAM" id="SSF53649">
    <property type="entry name" value="Alkaline phosphatase-like"/>
    <property type="match status" value="1"/>
</dbReference>
<dbReference type="PROSITE" id="PS00149">
    <property type="entry name" value="SULFATASE_2"/>
    <property type="match status" value="1"/>
</dbReference>
<dbReference type="PANTHER" id="PTHR42693">
    <property type="entry name" value="ARYLSULFATASE FAMILY MEMBER"/>
    <property type="match status" value="1"/>
</dbReference>
<feature type="chain" id="PRO_5028878317" evidence="6">
    <location>
        <begin position="20"/>
        <end position="548"/>
    </location>
</feature>
<evidence type="ECO:0000256" key="5">
    <source>
        <dbReference type="SAM" id="MobiDB-lite"/>
    </source>
</evidence>
<protein>
    <submittedName>
        <fullName evidence="8">Arylsulfatase</fullName>
    </submittedName>
</protein>
<dbReference type="RefSeq" id="WP_136059804.1">
    <property type="nucleotide sequence ID" value="NZ_CAAHFH010000001.1"/>
</dbReference>
<dbReference type="Proteomes" id="UP000346198">
    <property type="component" value="Unassembled WGS sequence"/>
</dbReference>
<dbReference type="Gene3D" id="3.40.720.10">
    <property type="entry name" value="Alkaline Phosphatase, subunit A"/>
    <property type="match status" value="1"/>
</dbReference>
<dbReference type="Pfam" id="PF00884">
    <property type="entry name" value="Sulfatase"/>
    <property type="match status" value="1"/>
</dbReference>
<organism evidence="8 9">
    <name type="scientific">Pontiella sulfatireligans</name>
    <dbReference type="NCBI Taxonomy" id="2750658"/>
    <lineage>
        <taxon>Bacteria</taxon>
        <taxon>Pseudomonadati</taxon>
        <taxon>Kiritimatiellota</taxon>
        <taxon>Kiritimatiellia</taxon>
        <taxon>Kiritimatiellales</taxon>
        <taxon>Pontiellaceae</taxon>
        <taxon>Pontiella</taxon>
    </lineage>
</organism>
<sequence length="548" mass="61262">MKMSLISIIALSIGLSASAVQRPNVLIIYTDDQGYGDVSYLNPDSKFQTPNMDRLAHEGINFSHGHSSSSACTPSRYALLTGRYSWRTTLKVGVGNVDEPCMIEEGRMTLGSMLQEKGYNTACVGKWHLGMDLPGTKGKRDWSQPIMDGPLDHGFDYWYGLPTSPKSVCAWFENRGLEPGAAEPTLWTYHKKNLPNIDKRWRIMKPYYKSLDDQPPETIQSKSKVTEVAPDWNDDELLTRYTDKAIQWLGDKIADAKSDKPFFLYFALTSPHEPVAPRADFIGKSDCSGYGDFVLETDYHIGRLLDYLDEAGLTENTLVLFSSDNGPENPWKERIKEQGHYSSGPLRDGKRSHYEGGHRVPFAVRWPAGIKQPGRVWDKPVSQSDMLATLAEIVGAKIPEDSGEDSQSFADVFSNPASGFERLPFIGTNNRSGQFSITEGKWKLVLPNAKKGAELYDLTADIGEKNNLVKQHPEVAKKLEAKMTDILCNGRTTPGVRQSNDTGWWPAVTWMTPEEYKAKHPEGELVGASKKEKQNKEKKSGKKSKKKS</sequence>
<evidence type="ECO:0000313" key="9">
    <source>
        <dbReference type="Proteomes" id="UP000346198"/>
    </source>
</evidence>